<comment type="caution">
    <text evidence="3">The sequence shown here is derived from an EMBL/GenBank/DDBJ whole genome shotgun (WGS) entry which is preliminary data.</text>
</comment>
<feature type="transmembrane region" description="Helical" evidence="2">
    <location>
        <begin position="266"/>
        <end position="288"/>
    </location>
</feature>
<keyword evidence="4" id="KW-1185">Reference proteome</keyword>
<dbReference type="OrthoDB" id="3230941at2"/>
<organism evidence="3 4">
    <name type="scientific">Bifidobacterium simiarum</name>
    <dbReference type="NCBI Taxonomy" id="2045441"/>
    <lineage>
        <taxon>Bacteria</taxon>
        <taxon>Bacillati</taxon>
        <taxon>Actinomycetota</taxon>
        <taxon>Actinomycetes</taxon>
        <taxon>Bifidobacteriales</taxon>
        <taxon>Bifidobacteriaceae</taxon>
        <taxon>Bifidobacterium</taxon>
    </lineage>
</organism>
<evidence type="ECO:0000313" key="4">
    <source>
        <dbReference type="Proteomes" id="UP000231451"/>
    </source>
</evidence>
<feature type="transmembrane region" description="Helical" evidence="2">
    <location>
        <begin position="12"/>
        <end position="38"/>
    </location>
</feature>
<gene>
    <name evidence="3" type="ORF">CSQ87_03895</name>
</gene>
<evidence type="ECO:0000256" key="2">
    <source>
        <dbReference type="SAM" id="Phobius"/>
    </source>
</evidence>
<protein>
    <submittedName>
        <fullName evidence="3">Uncharacterized protein</fullName>
    </submittedName>
</protein>
<feature type="compositionally biased region" description="Polar residues" evidence="1">
    <location>
        <begin position="300"/>
        <end position="309"/>
    </location>
</feature>
<keyword evidence="2" id="KW-0472">Membrane</keyword>
<evidence type="ECO:0000313" key="3">
    <source>
        <dbReference type="EMBL" id="PJM75573.1"/>
    </source>
</evidence>
<feature type="transmembrane region" description="Helical" evidence="2">
    <location>
        <begin position="104"/>
        <end position="125"/>
    </location>
</feature>
<feature type="region of interest" description="Disordered" evidence="1">
    <location>
        <begin position="294"/>
        <end position="315"/>
    </location>
</feature>
<evidence type="ECO:0000256" key="1">
    <source>
        <dbReference type="SAM" id="MobiDB-lite"/>
    </source>
</evidence>
<dbReference type="Proteomes" id="UP000231451">
    <property type="component" value="Unassembled WGS sequence"/>
</dbReference>
<sequence length="315" mass="33882">MSDMTSDLRSCRLVPIIAAAVGMVIGICLFIAGALTAINVDDQQCLTPPDISSGTQTLSTVGYRFPRFAIACQTERYQAATGRPATTAIFTNGNTTDLANTANVYATGGFLLTLISSLTLLCSAARSAIRSRRRGADHHKGSGRQWLLRLMAATLIPITATTLLWGSLDLYVSGLMVAHGDCLAEQATDIPSKDQAEPYSEHTEARSRVIRHLDTQPNPVPTYDYGNWFMHARTNAYGETQCTYGPGPGADRPVTWPMHPGLNASLTLTAGMFGMMLATTTLILVPFIPEKAVKRKGSKNKASTDTLSGSRRHCA</sequence>
<reference evidence="3 4" key="1">
    <citation type="submission" date="2017-10" db="EMBL/GenBank/DDBJ databases">
        <title>Draft genome sequences of strains TRE 1, TRE 9, TRE H and TRI 7, isolated from tamarins, belonging to four potential novel Bifidobacterium species.</title>
        <authorList>
            <person name="Mattarelli P."/>
            <person name="Modesto M."/>
            <person name="Puglisi E."/>
            <person name="Morelli L."/>
            <person name="Spezio C."/>
            <person name="Bonetti A."/>
            <person name="Sandri C."/>
        </authorList>
    </citation>
    <scope>NUCLEOTIDE SEQUENCE [LARGE SCALE GENOMIC DNA]</scope>
    <source>
        <strain evidence="4">TRI7</strain>
    </source>
</reference>
<proteinExistence type="predicted"/>
<feature type="transmembrane region" description="Helical" evidence="2">
    <location>
        <begin position="146"/>
        <end position="166"/>
    </location>
</feature>
<accession>A0A2M9HFN0</accession>
<keyword evidence="2" id="KW-0812">Transmembrane</keyword>
<name>A0A2M9HFN0_9BIFI</name>
<dbReference type="EMBL" id="PEBK01000003">
    <property type="protein sequence ID" value="PJM75573.1"/>
    <property type="molecule type" value="Genomic_DNA"/>
</dbReference>
<dbReference type="AlphaFoldDB" id="A0A2M9HFN0"/>
<dbReference type="RefSeq" id="WP_133122341.1">
    <property type="nucleotide sequence ID" value="NZ_PEBK01000003.1"/>
</dbReference>
<keyword evidence="2" id="KW-1133">Transmembrane helix</keyword>